<dbReference type="SUPFAM" id="SSF55486">
    <property type="entry name" value="Metalloproteases ('zincins'), catalytic domain"/>
    <property type="match status" value="1"/>
</dbReference>
<dbReference type="Pfam" id="PF05649">
    <property type="entry name" value="Peptidase_M13_N"/>
    <property type="match status" value="1"/>
</dbReference>
<dbReference type="InterPro" id="IPR042089">
    <property type="entry name" value="Peptidase_M13_dom_2"/>
</dbReference>
<dbReference type="RefSeq" id="WP_378124740.1">
    <property type="nucleotide sequence ID" value="NZ_JBHSEK010000012.1"/>
</dbReference>
<dbReference type="Proteomes" id="UP001595999">
    <property type="component" value="Unassembled WGS sequence"/>
</dbReference>
<feature type="chain" id="PRO_5045180758" evidence="8">
    <location>
        <begin position="21"/>
        <end position="674"/>
    </location>
</feature>
<dbReference type="PRINTS" id="PR00786">
    <property type="entry name" value="NEPRILYSIN"/>
</dbReference>
<dbReference type="EMBL" id="JBHSEK010000012">
    <property type="protein sequence ID" value="MFC4491321.1"/>
    <property type="molecule type" value="Genomic_DNA"/>
</dbReference>
<comment type="cofactor">
    <cofactor evidence="1">
        <name>Zn(2+)</name>
        <dbReference type="ChEBI" id="CHEBI:29105"/>
    </cofactor>
</comment>
<keyword evidence="5" id="KW-0378">Hydrolase</keyword>
<keyword evidence="8" id="KW-0732">Signal</keyword>
<keyword evidence="12" id="KW-1185">Reference proteome</keyword>
<comment type="caution">
    <text evidence="11">The sequence shown here is derived from an EMBL/GenBank/DDBJ whole genome shotgun (WGS) entry which is preliminary data.</text>
</comment>
<dbReference type="PANTHER" id="PTHR11733">
    <property type="entry name" value="ZINC METALLOPROTEASE FAMILY M13 NEPRILYSIN-RELATED"/>
    <property type="match status" value="1"/>
</dbReference>
<feature type="domain" description="Peptidase M13 N-terminal" evidence="10">
    <location>
        <begin position="43"/>
        <end position="417"/>
    </location>
</feature>
<dbReference type="PANTHER" id="PTHR11733:SF167">
    <property type="entry name" value="FI17812P1-RELATED"/>
    <property type="match status" value="1"/>
</dbReference>
<evidence type="ECO:0000256" key="2">
    <source>
        <dbReference type="ARBA" id="ARBA00007357"/>
    </source>
</evidence>
<dbReference type="InterPro" id="IPR000718">
    <property type="entry name" value="Peptidase_M13"/>
</dbReference>
<gene>
    <name evidence="11" type="ORF">ACFO0R_17040</name>
</gene>
<name>A0ABV9A0V2_9NEIS</name>
<keyword evidence="3" id="KW-0645">Protease</keyword>
<evidence type="ECO:0000256" key="7">
    <source>
        <dbReference type="ARBA" id="ARBA00023049"/>
    </source>
</evidence>
<comment type="similarity">
    <text evidence="2">Belongs to the peptidase M13 family.</text>
</comment>
<dbReference type="CDD" id="cd08662">
    <property type="entry name" value="M13"/>
    <property type="match status" value="1"/>
</dbReference>
<dbReference type="Pfam" id="PF01431">
    <property type="entry name" value="Peptidase_M13"/>
    <property type="match status" value="1"/>
</dbReference>
<reference evidence="12" key="1">
    <citation type="journal article" date="2019" name="Int. J. Syst. Evol. Microbiol.">
        <title>The Global Catalogue of Microorganisms (GCM) 10K type strain sequencing project: providing services to taxonomists for standard genome sequencing and annotation.</title>
        <authorList>
            <consortium name="The Broad Institute Genomics Platform"/>
            <consortium name="The Broad Institute Genome Sequencing Center for Infectious Disease"/>
            <person name="Wu L."/>
            <person name="Ma J."/>
        </authorList>
    </citation>
    <scope>NUCLEOTIDE SEQUENCE [LARGE SCALE GENOMIC DNA]</scope>
    <source>
        <strain evidence="12">CGMCC 4.7608</strain>
    </source>
</reference>
<dbReference type="InterPro" id="IPR018497">
    <property type="entry name" value="Peptidase_M13_C"/>
</dbReference>
<evidence type="ECO:0000256" key="8">
    <source>
        <dbReference type="SAM" id="SignalP"/>
    </source>
</evidence>
<evidence type="ECO:0000256" key="6">
    <source>
        <dbReference type="ARBA" id="ARBA00022833"/>
    </source>
</evidence>
<dbReference type="InterPro" id="IPR024079">
    <property type="entry name" value="MetalloPept_cat_dom_sf"/>
</dbReference>
<evidence type="ECO:0000256" key="4">
    <source>
        <dbReference type="ARBA" id="ARBA00022723"/>
    </source>
</evidence>
<evidence type="ECO:0000313" key="11">
    <source>
        <dbReference type="EMBL" id="MFC4491321.1"/>
    </source>
</evidence>
<dbReference type="InterPro" id="IPR008753">
    <property type="entry name" value="Peptidase_M13_N"/>
</dbReference>
<keyword evidence="6" id="KW-0862">Zinc</keyword>
<keyword evidence="7" id="KW-0482">Metalloprotease</keyword>
<organism evidence="11 12">
    <name type="scientific">Chromobacterium aquaticum</name>
    <dbReference type="NCBI Taxonomy" id="467180"/>
    <lineage>
        <taxon>Bacteria</taxon>
        <taxon>Pseudomonadati</taxon>
        <taxon>Pseudomonadota</taxon>
        <taxon>Betaproteobacteria</taxon>
        <taxon>Neisseriales</taxon>
        <taxon>Chromobacteriaceae</taxon>
        <taxon>Chromobacterium</taxon>
    </lineage>
</organism>
<proteinExistence type="inferred from homology"/>
<protein>
    <submittedName>
        <fullName evidence="11">M13 family metallopeptidase</fullName>
    </submittedName>
</protein>
<evidence type="ECO:0000256" key="5">
    <source>
        <dbReference type="ARBA" id="ARBA00022801"/>
    </source>
</evidence>
<sequence length="674" mass="75325">MKMSRLLPLAASLCAAGAWADAAPDYGRYGIDLNGIDPAVRVQDNLSLHANGRWIQNTVIPAERSSAGVAETLVDRNLERLRQLIEQAGQRTDGGAEAGQISALYRSFMDEDAIARRGLEPLRESLRAVAGLGSAAEAVRYMGRLQDQPVDTPFRFYVSQDSKNSAAYLAGVGQSGLAMDQDYYLGKSADFAAARQAYQAYLERLFTLAELDQPQSRARDVLAFETRLAKIQWTNVENRDIQKTYNKLSRAELARRQPGYDWPALLSDAGLGAAEHLNLDQPSYLLKLAPLLRATPAATLRNYLLARTLDAYAPSLTPAFVDAHFDFYGKTLEGRKQNRPRWKRGVGMVENGLGEALGKLYVARYFTPEAKRQADELVRNLLQAYDQSIDTLDWMSAATKRQAHIKLSKYTLKIGYPDKWRDYSGLQLSPDDLAGNVRRIAVFNYRYMSGKLGQPVDRKEWSMTPQTVNAYYNPANNEIVFPAAILQAPYFDPGFDPAVNYGSIGATIGHEISHGFDDQGSQFDGDGNMRNWWTASDKARFKAATRKLVKQYDRYQPVPGHHVNGELTLGENIADNAGLEVAYKAYRLALAGKDAPVLDGMSGDQRFFIAFAQSWRSKSRDEATLKQLVSDPHTPDLWRPIGTASNMEPFYQAFGVKPGDKMYLSPKQRFHLWW</sequence>
<dbReference type="PROSITE" id="PS51885">
    <property type="entry name" value="NEPRILYSIN"/>
    <property type="match status" value="1"/>
</dbReference>
<dbReference type="Gene3D" id="3.40.390.10">
    <property type="entry name" value="Collagenase (Catalytic Domain)"/>
    <property type="match status" value="1"/>
</dbReference>
<evidence type="ECO:0000256" key="1">
    <source>
        <dbReference type="ARBA" id="ARBA00001947"/>
    </source>
</evidence>
<evidence type="ECO:0000256" key="3">
    <source>
        <dbReference type="ARBA" id="ARBA00022670"/>
    </source>
</evidence>
<evidence type="ECO:0000259" key="10">
    <source>
        <dbReference type="Pfam" id="PF05649"/>
    </source>
</evidence>
<dbReference type="Gene3D" id="1.10.1380.10">
    <property type="entry name" value="Neutral endopeptidase , domain2"/>
    <property type="match status" value="1"/>
</dbReference>
<feature type="domain" description="Peptidase M13 C-terminal" evidence="9">
    <location>
        <begin position="469"/>
        <end position="669"/>
    </location>
</feature>
<evidence type="ECO:0000259" key="9">
    <source>
        <dbReference type="Pfam" id="PF01431"/>
    </source>
</evidence>
<evidence type="ECO:0000313" key="12">
    <source>
        <dbReference type="Proteomes" id="UP001595999"/>
    </source>
</evidence>
<keyword evidence="4" id="KW-0479">Metal-binding</keyword>
<accession>A0ABV9A0V2</accession>
<feature type="signal peptide" evidence="8">
    <location>
        <begin position="1"/>
        <end position="20"/>
    </location>
</feature>